<evidence type="ECO:0000313" key="2">
    <source>
        <dbReference type="EMBL" id="GAA0166659.1"/>
    </source>
</evidence>
<comment type="similarity">
    <text evidence="1">Belongs to the HEBP family.</text>
</comment>
<dbReference type="Pfam" id="PF04832">
    <property type="entry name" value="SOUL"/>
    <property type="match status" value="1"/>
</dbReference>
<dbReference type="EMBL" id="BAABME010005808">
    <property type="protein sequence ID" value="GAA0166659.1"/>
    <property type="molecule type" value="Genomic_DNA"/>
</dbReference>
<name>A0AAV3QSF9_LITER</name>
<dbReference type="Gene3D" id="3.20.80.10">
    <property type="entry name" value="Regulatory factor, effector binding domain"/>
    <property type="match status" value="1"/>
</dbReference>
<evidence type="ECO:0008006" key="4">
    <source>
        <dbReference type="Google" id="ProtNLM"/>
    </source>
</evidence>
<evidence type="ECO:0000256" key="1">
    <source>
        <dbReference type="ARBA" id="ARBA00009817"/>
    </source>
</evidence>
<dbReference type="AlphaFoldDB" id="A0AAV3QSF9"/>
<dbReference type="FunFam" id="3.20.80.10:FF:000002">
    <property type="entry name" value="Heme-binding protein 2"/>
    <property type="match status" value="1"/>
</dbReference>
<reference evidence="2 3" key="1">
    <citation type="submission" date="2024-01" db="EMBL/GenBank/DDBJ databases">
        <title>The complete chloroplast genome sequence of Lithospermum erythrorhizon: insights into the phylogenetic relationship among Boraginaceae species and the maternal lineages of purple gromwells.</title>
        <authorList>
            <person name="Okada T."/>
            <person name="Watanabe K."/>
        </authorList>
    </citation>
    <scope>NUCLEOTIDE SEQUENCE [LARGE SCALE GENOMIC DNA]</scope>
</reference>
<protein>
    <recommendedName>
        <fullName evidence="4">SOUL heme-binding protein</fullName>
    </recommendedName>
</protein>
<evidence type="ECO:0000313" key="3">
    <source>
        <dbReference type="Proteomes" id="UP001454036"/>
    </source>
</evidence>
<dbReference type="InterPro" id="IPR006917">
    <property type="entry name" value="SOUL_heme-bd"/>
</dbReference>
<sequence length="230" mass="25737">MGFNDVLKLSFLMSLLSSSNLRGSFPNSSKFEDKNAKVGVFPPTCSRIECPKYDVMFASANGFEVRRYNSSVWMSTSPIDDISLVEATTNGFLQLFNYIQGKNEYNQQIEMTAPVLTQVKPSDGPFCASSFIVSFYVPKINQENPPPAKGLQLQRWGKTYVAVKQFGGFVADLEIGMEAAALYASLQGTEWGDKVDSAESYIVAQYNSPFEFADRVNEIWLMLHFKDSDM</sequence>
<accession>A0AAV3QSF9</accession>
<comment type="caution">
    <text evidence="2">The sequence shown here is derived from an EMBL/GenBank/DDBJ whole genome shotgun (WGS) entry which is preliminary data.</text>
</comment>
<dbReference type="InterPro" id="IPR011256">
    <property type="entry name" value="Reg_factor_effector_dom_sf"/>
</dbReference>
<dbReference type="PANTHER" id="PTHR11220:SF25">
    <property type="entry name" value="F3F9.4"/>
    <property type="match status" value="1"/>
</dbReference>
<gene>
    <name evidence="2" type="ORF">LIER_21767</name>
</gene>
<organism evidence="2 3">
    <name type="scientific">Lithospermum erythrorhizon</name>
    <name type="common">Purple gromwell</name>
    <name type="synonym">Lithospermum officinale var. erythrorhizon</name>
    <dbReference type="NCBI Taxonomy" id="34254"/>
    <lineage>
        <taxon>Eukaryota</taxon>
        <taxon>Viridiplantae</taxon>
        <taxon>Streptophyta</taxon>
        <taxon>Embryophyta</taxon>
        <taxon>Tracheophyta</taxon>
        <taxon>Spermatophyta</taxon>
        <taxon>Magnoliopsida</taxon>
        <taxon>eudicotyledons</taxon>
        <taxon>Gunneridae</taxon>
        <taxon>Pentapetalae</taxon>
        <taxon>asterids</taxon>
        <taxon>lamiids</taxon>
        <taxon>Boraginales</taxon>
        <taxon>Boraginaceae</taxon>
        <taxon>Boraginoideae</taxon>
        <taxon>Lithospermeae</taxon>
        <taxon>Lithospermum</taxon>
    </lineage>
</organism>
<proteinExistence type="inferred from homology"/>
<dbReference type="PANTHER" id="PTHR11220">
    <property type="entry name" value="HEME-BINDING PROTEIN-RELATED"/>
    <property type="match status" value="1"/>
</dbReference>
<dbReference type="SUPFAM" id="SSF55136">
    <property type="entry name" value="Probable bacterial effector-binding domain"/>
    <property type="match status" value="1"/>
</dbReference>
<keyword evidence="3" id="KW-1185">Reference proteome</keyword>
<dbReference type="Proteomes" id="UP001454036">
    <property type="component" value="Unassembled WGS sequence"/>
</dbReference>